<keyword evidence="3" id="KW-1185">Reference proteome</keyword>
<dbReference type="EMBL" id="JAVRRG010000004">
    <property type="protein sequence ID" value="KAK5101520.1"/>
    <property type="molecule type" value="Genomic_DNA"/>
</dbReference>
<accession>A0ABR0KND8</accession>
<comment type="caution">
    <text evidence="2">The sequence shown here is derived from an EMBL/GenBank/DDBJ whole genome shotgun (WGS) entry which is preliminary data.</text>
</comment>
<evidence type="ECO:0000259" key="1">
    <source>
        <dbReference type="Pfam" id="PF00931"/>
    </source>
</evidence>
<dbReference type="InterPro" id="IPR002182">
    <property type="entry name" value="NB-ARC"/>
</dbReference>
<evidence type="ECO:0000313" key="3">
    <source>
        <dbReference type="Proteomes" id="UP001345013"/>
    </source>
</evidence>
<organism evidence="2 3">
    <name type="scientific">Lithohypha guttulata</name>
    <dbReference type="NCBI Taxonomy" id="1690604"/>
    <lineage>
        <taxon>Eukaryota</taxon>
        <taxon>Fungi</taxon>
        <taxon>Dikarya</taxon>
        <taxon>Ascomycota</taxon>
        <taxon>Pezizomycotina</taxon>
        <taxon>Eurotiomycetes</taxon>
        <taxon>Chaetothyriomycetidae</taxon>
        <taxon>Chaetothyriales</taxon>
        <taxon>Trichomeriaceae</taxon>
        <taxon>Lithohypha</taxon>
    </lineage>
</organism>
<gene>
    <name evidence="2" type="ORF">LTR24_000576</name>
</gene>
<reference evidence="2 3" key="1">
    <citation type="submission" date="2023-08" db="EMBL/GenBank/DDBJ databases">
        <title>Black Yeasts Isolated from many extreme environments.</title>
        <authorList>
            <person name="Coleine C."/>
            <person name="Stajich J.E."/>
            <person name="Selbmann L."/>
        </authorList>
    </citation>
    <scope>NUCLEOTIDE SEQUENCE [LARGE SCALE GENOMIC DNA]</scope>
    <source>
        <strain evidence="2 3">CCFEE 5885</strain>
    </source>
</reference>
<protein>
    <recommendedName>
        <fullName evidence="1">NB-ARC domain-containing protein</fullName>
    </recommendedName>
</protein>
<dbReference type="Gene3D" id="3.40.50.300">
    <property type="entry name" value="P-loop containing nucleotide triphosphate hydrolases"/>
    <property type="match status" value="1"/>
</dbReference>
<dbReference type="Pfam" id="PF00931">
    <property type="entry name" value="NB-ARC"/>
    <property type="match status" value="1"/>
</dbReference>
<evidence type="ECO:0000313" key="2">
    <source>
        <dbReference type="EMBL" id="KAK5101520.1"/>
    </source>
</evidence>
<sequence length="1120" mass="126558">MSINTTAQTSSTIAAVLANPPTFSDEEQLFHEALDQVKKDKVQSGTLPPFFNSLITARDANDVEYLVVTKRRENAIWREQDGGTKLRQLEKLSANILKYKQLADSLVAINSKIAGPVWGSVAFVIGVFQNMSDTRELLERVMQRLETSMERFSEYYQPARNVDKSLRSSLRQYYKRIVLFALELLPQLAHTWRGSLFRAVQGSVHDAVTKFDTDIKYMIENVDWGAAASYQSEAREQHVAQAAANIATSPSTRVPGLPRLLSHDFTGRQQDLEAIRTTLMKSPHQVSIHGMGGVGKTQILLRYADMHRPNRQLQTSYDYIFFVNASTAGSITQSVLSIANALGLPQGTSSSDTTRTLHQWLFKERNWLLVFDNAESLDDIEEIQPPLDTGHVLFSTRHGDIASLLINGAKPIEILPMDKATATYLAHSKCQKSLFEEDKELSVAADVSSFARGLPLAIEQVIHDSFFSKRAIRNTLHLVRQKQVLLEQNNRSSLHGPNSSIAAIIEQTLVDIRSRHPPAATLFSILAYWDPSSMPMSLLRAGVTTIPALLQRPHLFARDTVTDGAQHMTNPAAAAPSSPSLWDHDPFKVDTWRILFRRGLRQQSSSDARRRTLPGETGLEADFRVAFGEGTTLHELFSDVAFVNRAIQILYEAALIRYIGNDRIWMHDLYCEVAQALVERENIEAGHQAATTASTLVYLAFPNPRLHATPNDRRTCMQYLPHAIKCHRHLKTMEILNNLSIGPELSHIVASTIDMQYGVRRPASKTNDPLRTATAINRYRIDAIQYYRHAFVGYIACHIRLKSAYRSRPRQVLRSVAADTEGVRARGCGLPDFTWDFHRCGQTPLYRAFQTIIRLELLLWHMPDEAGMPETVSMWKFLVEWFGALFGSCHDSTSSARRRLSTVLFAAGRIEESYTVAIDSLKATLGWNENKRVFKPTNVYHSFGVYYSSYAAGFCEQAGECCLQLPGESRGREAVVYFKILLKYAENSHGEEHCTCIMVMQKLAMAYEKANERVAAIYWYGRSVLCRLNILVWEGATYADGDPACPEMIRYSNDEFLEDTVYVYERARERLGSFDSSKSSLHQFLIAVDSKITLWRTDRQKNGSPYDRVDQWPFESNYGF</sequence>
<proteinExistence type="predicted"/>
<dbReference type="InterPro" id="IPR027417">
    <property type="entry name" value="P-loop_NTPase"/>
</dbReference>
<name>A0ABR0KND8_9EURO</name>
<feature type="domain" description="NB-ARC" evidence="1">
    <location>
        <begin position="269"/>
        <end position="415"/>
    </location>
</feature>
<dbReference type="Proteomes" id="UP001345013">
    <property type="component" value="Unassembled WGS sequence"/>
</dbReference>
<dbReference type="SUPFAM" id="SSF52540">
    <property type="entry name" value="P-loop containing nucleoside triphosphate hydrolases"/>
    <property type="match status" value="1"/>
</dbReference>
<dbReference type="PANTHER" id="PTHR35205">
    <property type="entry name" value="NB-ARC AND TPR DOMAIN PROTEIN"/>
    <property type="match status" value="1"/>
</dbReference>
<dbReference type="PANTHER" id="PTHR35205:SF1">
    <property type="entry name" value="ZU5 DOMAIN-CONTAINING PROTEIN"/>
    <property type="match status" value="1"/>
</dbReference>